<feature type="compositionally biased region" description="Basic and acidic residues" evidence="1">
    <location>
        <begin position="1"/>
        <end position="10"/>
    </location>
</feature>
<dbReference type="InterPro" id="IPR035965">
    <property type="entry name" value="PAS-like_dom_sf"/>
</dbReference>
<dbReference type="OrthoDB" id="118142at2"/>
<feature type="region of interest" description="Disordered" evidence="1">
    <location>
        <begin position="1"/>
        <end position="42"/>
    </location>
</feature>
<feature type="compositionally biased region" description="Basic residues" evidence="1">
    <location>
        <begin position="11"/>
        <end position="23"/>
    </location>
</feature>
<evidence type="ECO:0000313" key="3">
    <source>
        <dbReference type="Proteomes" id="UP000189796"/>
    </source>
</evidence>
<proteinExistence type="predicted"/>
<sequence length="219" mass="24320">MRVIGESDKPPRKKNRPNSRNGRHHETLGRSRQKGAQRAGGKIAEPFRSFDWALTDLGPISKWSQSIRTAVAICGSMASAQHEALISAGRSERRRITELGRQNNALRSQVARQNETLSAVPPPQLDVLDNVPWMKGTVAPDGGCEFINRFYLKATGLSADDCIAPPEVWKKSPRDLPPFLSGLHPDHRDRAANLFWDGVESGRGWAYEVPIRHADGAYH</sequence>
<reference evidence="2 3" key="1">
    <citation type="submission" date="2016-11" db="EMBL/GenBank/DDBJ databases">
        <authorList>
            <person name="Jaros S."/>
            <person name="Januszkiewicz K."/>
            <person name="Wedrychowicz H."/>
        </authorList>
    </citation>
    <scope>NUCLEOTIDE SEQUENCE [LARGE SCALE GENOMIC DNA]</scope>
    <source>
        <strain evidence="2 3">GAS138</strain>
    </source>
</reference>
<dbReference type="AlphaFoldDB" id="A0A1M5K6M5"/>
<evidence type="ECO:0000256" key="1">
    <source>
        <dbReference type="SAM" id="MobiDB-lite"/>
    </source>
</evidence>
<evidence type="ECO:0008006" key="4">
    <source>
        <dbReference type="Google" id="ProtNLM"/>
    </source>
</evidence>
<dbReference type="Gene3D" id="3.30.450.20">
    <property type="entry name" value="PAS domain"/>
    <property type="match status" value="1"/>
</dbReference>
<name>A0A1M5K6M5_9BRAD</name>
<dbReference type="RefSeq" id="WP_154072094.1">
    <property type="nucleotide sequence ID" value="NZ_LT670817.1"/>
</dbReference>
<dbReference type="EMBL" id="LT670817">
    <property type="protein sequence ID" value="SHG48230.1"/>
    <property type="molecule type" value="Genomic_DNA"/>
</dbReference>
<dbReference type="Proteomes" id="UP000189796">
    <property type="component" value="Chromosome I"/>
</dbReference>
<evidence type="ECO:0000313" key="2">
    <source>
        <dbReference type="EMBL" id="SHG48230.1"/>
    </source>
</evidence>
<dbReference type="SUPFAM" id="SSF55785">
    <property type="entry name" value="PYP-like sensor domain (PAS domain)"/>
    <property type="match status" value="1"/>
</dbReference>
<protein>
    <recommendedName>
        <fullName evidence="4">PAS fold-containing protein</fullName>
    </recommendedName>
</protein>
<organism evidence="2 3">
    <name type="scientific">Bradyrhizobium erythrophlei</name>
    <dbReference type="NCBI Taxonomy" id="1437360"/>
    <lineage>
        <taxon>Bacteria</taxon>
        <taxon>Pseudomonadati</taxon>
        <taxon>Pseudomonadota</taxon>
        <taxon>Alphaproteobacteria</taxon>
        <taxon>Hyphomicrobiales</taxon>
        <taxon>Nitrobacteraceae</taxon>
        <taxon>Bradyrhizobium</taxon>
    </lineage>
</organism>
<accession>A0A1M5K6M5</accession>
<gene>
    <name evidence="2" type="ORF">SAMN05443248_1695</name>
</gene>